<dbReference type="Proteomes" id="UP000516305">
    <property type="component" value="Chromosome"/>
</dbReference>
<keyword evidence="1" id="KW-0812">Transmembrane</keyword>
<feature type="transmembrane region" description="Helical" evidence="1">
    <location>
        <begin position="38"/>
        <end position="58"/>
    </location>
</feature>
<keyword evidence="3" id="KW-1185">Reference proteome</keyword>
<keyword evidence="1" id="KW-1133">Transmembrane helix</keyword>
<feature type="transmembrane region" description="Helical" evidence="1">
    <location>
        <begin position="70"/>
        <end position="92"/>
    </location>
</feature>
<proteinExistence type="predicted"/>
<keyword evidence="1" id="KW-0472">Membrane</keyword>
<accession>A0A7H0VI57</accession>
<gene>
    <name evidence="2" type="ORF">H4K34_06080</name>
</gene>
<evidence type="ECO:0000313" key="2">
    <source>
        <dbReference type="EMBL" id="QNR25405.1"/>
    </source>
</evidence>
<dbReference type="KEGG" id="chyd:H4K34_06080"/>
<dbReference type="EMBL" id="CP060139">
    <property type="protein sequence ID" value="QNR25405.1"/>
    <property type="molecule type" value="Genomic_DNA"/>
</dbReference>
<evidence type="ECO:0000313" key="3">
    <source>
        <dbReference type="Proteomes" id="UP000516305"/>
    </source>
</evidence>
<dbReference type="AlphaFoldDB" id="A0A7H0VI57"/>
<reference evidence="2 3" key="1">
    <citation type="submission" date="2020-08" db="EMBL/GenBank/DDBJ databases">
        <title>Croceimicrobium hydrocarbonivorans gen. nov., sp. nov., a novel marine bacterium isolated from a bacterial consortium that degrades polyethylene terephthalate.</title>
        <authorList>
            <person name="Liu R."/>
        </authorList>
    </citation>
    <scope>NUCLEOTIDE SEQUENCE [LARGE SCALE GENOMIC DNA]</scope>
    <source>
        <strain evidence="2 3">A20-9</strain>
    </source>
</reference>
<feature type="transmembrane region" description="Helical" evidence="1">
    <location>
        <begin position="12"/>
        <end position="32"/>
    </location>
</feature>
<organism evidence="2 3">
    <name type="scientific">Croceimicrobium hydrocarbonivorans</name>
    <dbReference type="NCBI Taxonomy" id="2761580"/>
    <lineage>
        <taxon>Bacteria</taxon>
        <taxon>Pseudomonadati</taxon>
        <taxon>Bacteroidota</taxon>
        <taxon>Flavobacteriia</taxon>
        <taxon>Flavobacteriales</taxon>
        <taxon>Owenweeksiaceae</taxon>
        <taxon>Croceimicrobium</taxon>
    </lineage>
</organism>
<sequence>MKSLLQFYLEKWYLPIYGIILFGLIGVFIFSVSSSFSIHLFALALPWAAIIVSGIISLRRFLRKDYNRGLAQLALTGLLTCLGMIIGGLLFYNSPYDYYADDLEIPTGLQVYEPVGEKSGQLVFKKDQPDSINQITKDQIDFEIVSQFLAGIYSYQAWLSNLDSGEIYLKAFELSHNDPLSGNSLALRSKMKVFNATDSFKLFRLSDHLTIYEGDWDKPYAARFELWYQSAKSQEERMLLSKNYRIEGWMR</sequence>
<name>A0A7H0VI57_9FLAO</name>
<evidence type="ECO:0000256" key="1">
    <source>
        <dbReference type="SAM" id="Phobius"/>
    </source>
</evidence>
<protein>
    <submittedName>
        <fullName evidence="2">Uncharacterized protein</fullName>
    </submittedName>
</protein>
<dbReference type="RefSeq" id="WP_210759933.1">
    <property type="nucleotide sequence ID" value="NZ_CP060139.1"/>
</dbReference>